<evidence type="ECO:0000313" key="1">
    <source>
        <dbReference type="EMBL" id="KAI6086431.1"/>
    </source>
</evidence>
<reference evidence="1 2" key="1">
    <citation type="journal article" date="2022" name="New Phytol.">
        <title>Ecological generalism drives hyperdiversity of secondary metabolite gene clusters in xylarialean endophytes.</title>
        <authorList>
            <person name="Franco M.E.E."/>
            <person name="Wisecaver J.H."/>
            <person name="Arnold A.E."/>
            <person name="Ju Y.M."/>
            <person name="Slot J.C."/>
            <person name="Ahrendt S."/>
            <person name="Moore L.P."/>
            <person name="Eastman K.E."/>
            <person name="Scott K."/>
            <person name="Konkel Z."/>
            <person name="Mondo S.J."/>
            <person name="Kuo A."/>
            <person name="Hayes R.D."/>
            <person name="Haridas S."/>
            <person name="Andreopoulos B."/>
            <person name="Riley R."/>
            <person name="LaButti K."/>
            <person name="Pangilinan J."/>
            <person name="Lipzen A."/>
            <person name="Amirebrahimi M."/>
            <person name="Yan J."/>
            <person name="Adam C."/>
            <person name="Keymanesh K."/>
            <person name="Ng V."/>
            <person name="Louie K."/>
            <person name="Northen T."/>
            <person name="Drula E."/>
            <person name="Henrissat B."/>
            <person name="Hsieh H.M."/>
            <person name="Youens-Clark K."/>
            <person name="Lutzoni F."/>
            <person name="Miadlikowska J."/>
            <person name="Eastwood D.C."/>
            <person name="Hamelin R.C."/>
            <person name="Grigoriev I.V."/>
            <person name="U'Ren J.M."/>
        </authorList>
    </citation>
    <scope>NUCLEOTIDE SEQUENCE [LARGE SCALE GENOMIC DNA]</scope>
    <source>
        <strain evidence="1 2">ER1909</strain>
    </source>
</reference>
<proteinExistence type="predicted"/>
<sequence>MLSSIILAVACSALAAAHTIITYPGWRGDNLITNKTWPYGMQWTYPCGGIPLTTNRTYWPTTGGAVAFQPGWFQGHNTAFLYINLGFGTTGPDGGPENMSFPMIAPFQLLGPSKGPYPGTVCLPQVPLPANMSFNAGDNATIQVVEIAQHGAALFSCADITFAEPGDEKIPKVNESNCFNSTDLGFAEIYTVTTQEIGAAANMTTSDAMPSFWYRNSSTWTWMGYLPLVLCSLWFLS</sequence>
<name>A0ACC0D149_9PEZI</name>
<dbReference type="Proteomes" id="UP001497680">
    <property type="component" value="Unassembled WGS sequence"/>
</dbReference>
<keyword evidence="2" id="KW-1185">Reference proteome</keyword>
<comment type="caution">
    <text evidence="1">The sequence shown here is derived from an EMBL/GenBank/DDBJ whole genome shotgun (WGS) entry which is preliminary data.</text>
</comment>
<dbReference type="EMBL" id="MU394315">
    <property type="protein sequence ID" value="KAI6086431.1"/>
    <property type="molecule type" value="Genomic_DNA"/>
</dbReference>
<evidence type="ECO:0000313" key="2">
    <source>
        <dbReference type="Proteomes" id="UP001497680"/>
    </source>
</evidence>
<accession>A0ACC0D149</accession>
<gene>
    <name evidence="1" type="ORF">F4821DRAFT_127294</name>
</gene>
<organism evidence="1 2">
    <name type="scientific">Hypoxylon rubiginosum</name>
    <dbReference type="NCBI Taxonomy" id="110542"/>
    <lineage>
        <taxon>Eukaryota</taxon>
        <taxon>Fungi</taxon>
        <taxon>Dikarya</taxon>
        <taxon>Ascomycota</taxon>
        <taxon>Pezizomycotina</taxon>
        <taxon>Sordariomycetes</taxon>
        <taxon>Xylariomycetidae</taxon>
        <taxon>Xylariales</taxon>
        <taxon>Hypoxylaceae</taxon>
        <taxon>Hypoxylon</taxon>
    </lineage>
</organism>
<protein>
    <submittedName>
        <fullName evidence="1">Uncharacterized protein</fullName>
    </submittedName>
</protein>